<dbReference type="GO" id="GO:0016757">
    <property type="term" value="F:glycosyltransferase activity"/>
    <property type="evidence" value="ECO:0007669"/>
    <property type="project" value="UniProtKB-KW"/>
</dbReference>
<dbReference type="Gene3D" id="3.90.550.10">
    <property type="entry name" value="Spore Coat Polysaccharide Biosynthesis Protein SpsA, Chain A"/>
    <property type="match status" value="1"/>
</dbReference>
<keyword evidence="2" id="KW-0808">Transferase</keyword>
<gene>
    <name evidence="2" type="ORF">HDF10_000167</name>
</gene>
<dbReference type="EMBL" id="JACHDZ010000001">
    <property type="protein sequence ID" value="MBB5342217.1"/>
    <property type="molecule type" value="Genomic_DNA"/>
</dbReference>
<accession>A0A7W8J451</accession>
<dbReference type="PANTHER" id="PTHR43646">
    <property type="entry name" value="GLYCOSYLTRANSFERASE"/>
    <property type="match status" value="1"/>
</dbReference>
<dbReference type="InterPro" id="IPR001173">
    <property type="entry name" value="Glyco_trans_2-like"/>
</dbReference>
<dbReference type="Proteomes" id="UP000569092">
    <property type="component" value="Unassembled WGS sequence"/>
</dbReference>
<sequence>MNFFVVVPTLNAAEGWSRLTPLLLESIAADRVLILDSSSTDETVNLADAAGFRVHTIARSEFNHGGTRQLAAELLPDAEILVFLTQDIELAQFDAIRWLLKAFTDPDVAAAFGRQLPRRGATPIEAHARFYNYPAQSGVRTLSSREQLGFKAIFISNSFAAYRREALMAVGGFPRDVIFGEDTVTAARLLLSGWKLAYVAEAQVYHSHSYTWMQEFRRYFDIGVLHRRQSWMLSEFGGAGGEGGRFVRSELRFLWPRHWWLLPSALIHTAAKLLGYRLGRVENLFGAGLKRRLSMNRLFWN</sequence>
<reference evidence="2 3" key="1">
    <citation type="submission" date="2020-08" db="EMBL/GenBank/DDBJ databases">
        <title>Genomic Encyclopedia of Type Strains, Phase IV (KMG-V): Genome sequencing to study the core and pangenomes of soil and plant-associated prokaryotes.</title>
        <authorList>
            <person name="Whitman W."/>
        </authorList>
    </citation>
    <scope>NUCLEOTIDE SEQUENCE [LARGE SCALE GENOMIC DNA]</scope>
    <source>
        <strain evidence="2 3">M8US30</strain>
    </source>
</reference>
<protein>
    <submittedName>
        <fullName evidence="2">Rhamnosyltransferase</fullName>
        <ecNumber evidence="2">2.4.1.-</ecNumber>
    </submittedName>
</protein>
<feature type="domain" description="Glycosyltransferase 2-like" evidence="1">
    <location>
        <begin position="97"/>
        <end position="262"/>
    </location>
</feature>
<dbReference type="EC" id="2.4.1.-" evidence="2"/>
<organism evidence="2 3">
    <name type="scientific">Tunturiibacter lichenicola</name>
    <dbReference type="NCBI Taxonomy" id="2051959"/>
    <lineage>
        <taxon>Bacteria</taxon>
        <taxon>Pseudomonadati</taxon>
        <taxon>Acidobacteriota</taxon>
        <taxon>Terriglobia</taxon>
        <taxon>Terriglobales</taxon>
        <taxon>Acidobacteriaceae</taxon>
        <taxon>Tunturiibacter</taxon>
    </lineage>
</organism>
<evidence type="ECO:0000259" key="1">
    <source>
        <dbReference type="Pfam" id="PF13632"/>
    </source>
</evidence>
<dbReference type="PANTHER" id="PTHR43646:SF6">
    <property type="entry name" value="PRE-MYCOFACTOCIN GLYCOSYLTRANSFERASE"/>
    <property type="match status" value="1"/>
</dbReference>
<comment type="caution">
    <text evidence="2">The sequence shown here is derived from an EMBL/GenBank/DDBJ whole genome shotgun (WGS) entry which is preliminary data.</text>
</comment>
<dbReference type="SUPFAM" id="SSF53448">
    <property type="entry name" value="Nucleotide-diphospho-sugar transferases"/>
    <property type="match status" value="1"/>
</dbReference>
<keyword evidence="2" id="KW-0328">Glycosyltransferase</keyword>
<dbReference type="Pfam" id="PF13632">
    <property type="entry name" value="Glyco_trans_2_3"/>
    <property type="match status" value="1"/>
</dbReference>
<name>A0A7W8J451_9BACT</name>
<dbReference type="InterPro" id="IPR029044">
    <property type="entry name" value="Nucleotide-diphossugar_trans"/>
</dbReference>
<evidence type="ECO:0000313" key="3">
    <source>
        <dbReference type="Proteomes" id="UP000569092"/>
    </source>
</evidence>
<evidence type="ECO:0000313" key="2">
    <source>
        <dbReference type="EMBL" id="MBB5342217.1"/>
    </source>
</evidence>
<proteinExistence type="predicted"/>
<dbReference type="AlphaFoldDB" id="A0A7W8J451"/>